<keyword evidence="2" id="KW-1185">Reference proteome</keyword>
<accession>A0ACC1HLS8</accession>
<proteinExistence type="predicted"/>
<protein>
    <submittedName>
        <fullName evidence="1">Uncharacterized protein</fullName>
    </submittedName>
</protein>
<dbReference type="Proteomes" id="UP001145114">
    <property type="component" value="Unassembled WGS sequence"/>
</dbReference>
<sequence>MTIFVMMIQNEDTFIYLNAIKGLASFVDAFGTRFLPKIVGMYENEDMQLNDRLRVGEAIVQIALRAGDALGKYAPELVPVLIRLIREDKQDQIHVSALAILGAMCQISPLALHRWLNPIIGCLRDILMLLDANELRRVSLIQGHGPKLFERVDQSVLAEIYDQLEESA</sequence>
<dbReference type="EMBL" id="JAMZIH010004333">
    <property type="protein sequence ID" value="KAJ1676316.1"/>
    <property type="molecule type" value="Genomic_DNA"/>
</dbReference>
<evidence type="ECO:0000313" key="1">
    <source>
        <dbReference type="EMBL" id="KAJ1676316.1"/>
    </source>
</evidence>
<gene>
    <name evidence="1" type="ORF">EV182_008438</name>
</gene>
<feature type="non-terminal residue" evidence="1">
    <location>
        <position position="168"/>
    </location>
</feature>
<evidence type="ECO:0000313" key="2">
    <source>
        <dbReference type="Proteomes" id="UP001145114"/>
    </source>
</evidence>
<name>A0ACC1HLS8_9FUNG</name>
<reference evidence="1" key="1">
    <citation type="submission" date="2022-06" db="EMBL/GenBank/DDBJ databases">
        <title>Phylogenomic reconstructions and comparative analyses of Kickxellomycotina fungi.</title>
        <authorList>
            <person name="Reynolds N.K."/>
            <person name="Stajich J.E."/>
            <person name="Barry K."/>
            <person name="Grigoriev I.V."/>
            <person name="Crous P."/>
            <person name="Smith M.E."/>
        </authorList>
    </citation>
    <scope>NUCLEOTIDE SEQUENCE</scope>
    <source>
        <strain evidence="1">RSA 2271</strain>
    </source>
</reference>
<organism evidence="1 2">
    <name type="scientific">Spiromyces aspiralis</name>
    <dbReference type="NCBI Taxonomy" id="68401"/>
    <lineage>
        <taxon>Eukaryota</taxon>
        <taxon>Fungi</taxon>
        <taxon>Fungi incertae sedis</taxon>
        <taxon>Zoopagomycota</taxon>
        <taxon>Kickxellomycotina</taxon>
        <taxon>Kickxellomycetes</taxon>
        <taxon>Kickxellales</taxon>
        <taxon>Kickxellaceae</taxon>
        <taxon>Spiromyces</taxon>
    </lineage>
</organism>
<comment type="caution">
    <text evidence="1">The sequence shown here is derived from an EMBL/GenBank/DDBJ whole genome shotgun (WGS) entry which is preliminary data.</text>
</comment>